<protein>
    <submittedName>
        <fullName evidence="3">Histidine kinase</fullName>
    </submittedName>
</protein>
<dbReference type="Gene3D" id="3.30.565.10">
    <property type="entry name" value="Histidine kinase-like ATPase, C-terminal domain"/>
    <property type="match status" value="1"/>
</dbReference>
<evidence type="ECO:0000313" key="3">
    <source>
        <dbReference type="EMBL" id="MBO8460983.1"/>
    </source>
</evidence>
<reference evidence="3" key="2">
    <citation type="journal article" date="2021" name="PeerJ">
        <title>Extensive microbial diversity within the chicken gut microbiome revealed by metagenomics and culture.</title>
        <authorList>
            <person name="Gilroy R."/>
            <person name="Ravi A."/>
            <person name="Getino M."/>
            <person name="Pursley I."/>
            <person name="Horton D.L."/>
            <person name="Alikhan N.F."/>
            <person name="Baker D."/>
            <person name="Gharbi K."/>
            <person name="Hall N."/>
            <person name="Watson M."/>
            <person name="Adriaenssens E.M."/>
            <person name="Foster-Nyarko E."/>
            <person name="Jarju S."/>
            <person name="Secka A."/>
            <person name="Antonio M."/>
            <person name="Oren A."/>
            <person name="Chaudhuri R.R."/>
            <person name="La Ragione R."/>
            <person name="Hildebrand F."/>
            <person name="Pallen M.J."/>
        </authorList>
    </citation>
    <scope>NUCLEOTIDE SEQUENCE</scope>
    <source>
        <strain evidence="3">G3-3990</strain>
    </source>
</reference>
<dbReference type="Pfam" id="PF06580">
    <property type="entry name" value="His_kinase"/>
    <property type="match status" value="1"/>
</dbReference>
<sequence>MNKKSVTRVFVHVAVWLMVFGLPLLMLPKSWSDGMYHFFYHNLISWLGLLLVFYVNYFGLIKYFFFQKKNMLFYSCNLLMLVVVAVLSVVLKSLIEDPRPPRPEEMDTVWRYVHFFVRDFLSLGMAVGLSVAIRVTGHWHVIEMERQEAEHRQREAELYNLRQQLNPHFLFNTLNNIYALVAVSPERAQEAILELSKLLRYVLYDNEYEYVDLSKEIGFVRNYVELMRLRLAADVDVRLNVRLEDEHIQIAPLLFISLVENAFKHGVSSNQPSFVHIDIIQSGHMVDVKISNSYFPKTSDDHSGSGIGLENLKRRLAILYPKKHELTATITPENIYTTELRIAL</sequence>
<reference evidence="3" key="1">
    <citation type="submission" date="2020-10" db="EMBL/GenBank/DDBJ databases">
        <authorList>
            <person name="Gilroy R."/>
        </authorList>
    </citation>
    <scope>NUCLEOTIDE SEQUENCE</scope>
    <source>
        <strain evidence="3">G3-3990</strain>
    </source>
</reference>
<accession>A0A9D9N5J5</accession>
<feature type="transmembrane region" description="Helical" evidence="1">
    <location>
        <begin position="9"/>
        <end position="27"/>
    </location>
</feature>
<dbReference type="Proteomes" id="UP000823641">
    <property type="component" value="Unassembled WGS sequence"/>
</dbReference>
<feature type="transmembrane region" description="Helical" evidence="1">
    <location>
        <begin position="115"/>
        <end position="136"/>
    </location>
</feature>
<dbReference type="EMBL" id="JADIMG010000109">
    <property type="protein sequence ID" value="MBO8460983.1"/>
    <property type="molecule type" value="Genomic_DNA"/>
</dbReference>
<keyword evidence="1" id="KW-0812">Transmembrane</keyword>
<dbReference type="GO" id="GO:0000155">
    <property type="term" value="F:phosphorelay sensor kinase activity"/>
    <property type="evidence" value="ECO:0007669"/>
    <property type="project" value="InterPro"/>
</dbReference>
<dbReference type="InterPro" id="IPR010559">
    <property type="entry name" value="Sig_transdc_His_kin_internal"/>
</dbReference>
<feature type="transmembrane region" description="Helical" evidence="1">
    <location>
        <begin position="39"/>
        <end position="60"/>
    </location>
</feature>
<keyword evidence="3" id="KW-0418">Kinase</keyword>
<evidence type="ECO:0000313" key="4">
    <source>
        <dbReference type="Proteomes" id="UP000823641"/>
    </source>
</evidence>
<proteinExistence type="predicted"/>
<keyword evidence="1" id="KW-0472">Membrane</keyword>
<feature type="domain" description="Signal transduction histidine kinase internal region" evidence="2">
    <location>
        <begin position="156"/>
        <end position="232"/>
    </location>
</feature>
<dbReference type="AlphaFoldDB" id="A0A9D9N5J5"/>
<evidence type="ECO:0000259" key="2">
    <source>
        <dbReference type="Pfam" id="PF06580"/>
    </source>
</evidence>
<feature type="transmembrane region" description="Helical" evidence="1">
    <location>
        <begin position="72"/>
        <end position="95"/>
    </location>
</feature>
<dbReference type="PANTHER" id="PTHR34220">
    <property type="entry name" value="SENSOR HISTIDINE KINASE YPDA"/>
    <property type="match status" value="1"/>
</dbReference>
<dbReference type="SUPFAM" id="SSF55874">
    <property type="entry name" value="ATPase domain of HSP90 chaperone/DNA topoisomerase II/histidine kinase"/>
    <property type="match status" value="1"/>
</dbReference>
<dbReference type="PANTHER" id="PTHR34220:SF7">
    <property type="entry name" value="SENSOR HISTIDINE KINASE YPDA"/>
    <property type="match status" value="1"/>
</dbReference>
<dbReference type="InterPro" id="IPR036890">
    <property type="entry name" value="HATPase_C_sf"/>
</dbReference>
<organism evidence="3 4">
    <name type="scientific">Candidatus Gallipaludibacter merdavium</name>
    <dbReference type="NCBI Taxonomy" id="2840839"/>
    <lineage>
        <taxon>Bacteria</taxon>
        <taxon>Pseudomonadati</taxon>
        <taxon>Bacteroidota</taxon>
        <taxon>Bacteroidia</taxon>
        <taxon>Bacteroidales</taxon>
        <taxon>Candidatus Gallipaludibacter</taxon>
    </lineage>
</organism>
<keyword evidence="3" id="KW-0808">Transferase</keyword>
<dbReference type="InterPro" id="IPR050640">
    <property type="entry name" value="Bact_2-comp_sensor_kinase"/>
</dbReference>
<gene>
    <name evidence="3" type="ORF">IAA73_11750</name>
</gene>
<name>A0A9D9N5J5_9BACT</name>
<comment type="caution">
    <text evidence="3">The sequence shown here is derived from an EMBL/GenBank/DDBJ whole genome shotgun (WGS) entry which is preliminary data.</text>
</comment>
<evidence type="ECO:0000256" key="1">
    <source>
        <dbReference type="SAM" id="Phobius"/>
    </source>
</evidence>
<dbReference type="GO" id="GO:0016020">
    <property type="term" value="C:membrane"/>
    <property type="evidence" value="ECO:0007669"/>
    <property type="project" value="InterPro"/>
</dbReference>
<keyword evidence="1" id="KW-1133">Transmembrane helix</keyword>